<keyword evidence="7 8" id="KW-0326">Glycosidase</keyword>
<evidence type="ECO:0000256" key="6">
    <source>
        <dbReference type="ARBA" id="ARBA00023157"/>
    </source>
</evidence>
<evidence type="ECO:0000313" key="12">
    <source>
        <dbReference type="Proteomes" id="UP000077266"/>
    </source>
</evidence>
<dbReference type="CDD" id="cd14792">
    <property type="entry name" value="GH27"/>
    <property type="match status" value="1"/>
</dbReference>
<evidence type="ECO:0000256" key="1">
    <source>
        <dbReference type="ARBA" id="ARBA00001255"/>
    </source>
</evidence>
<name>A0A165G6S1_EXIGL</name>
<dbReference type="PRINTS" id="PR00740">
    <property type="entry name" value="GLHYDRLASE27"/>
</dbReference>
<reference evidence="11 12" key="1">
    <citation type="journal article" date="2016" name="Mol. Biol. Evol.">
        <title>Comparative Genomics of Early-Diverging Mushroom-Forming Fungi Provides Insights into the Origins of Lignocellulose Decay Capabilities.</title>
        <authorList>
            <person name="Nagy L.G."/>
            <person name="Riley R."/>
            <person name="Tritt A."/>
            <person name="Adam C."/>
            <person name="Daum C."/>
            <person name="Floudas D."/>
            <person name="Sun H."/>
            <person name="Yadav J.S."/>
            <person name="Pangilinan J."/>
            <person name="Larsson K.H."/>
            <person name="Matsuura K."/>
            <person name="Barry K."/>
            <person name="Labutti K."/>
            <person name="Kuo R."/>
            <person name="Ohm R.A."/>
            <person name="Bhattacharya S.S."/>
            <person name="Shirouzu T."/>
            <person name="Yoshinaga Y."/>
            <person name="Martin F.M."/>
            <person name="Grigoriev I.V."/>
            <person name="Hibbett D.S."/>
        </authorList>
    </citation>
    <scope>NUCLEOTIDE SEQUENCE [LARGE SCALE GENOMIC DNA]</scope>
    <source>
        <strain evidence="11 12">HHB12029</strain>
    </source>
</reference>
<dbReference type="STRING" id="1314781.A0A165G6S1"/>
<dbReference type="Pfam" id="PF17801">
    <property type="entry name" value="Melibiase_C"/>
    <property type="match status" value="1"/>
</dbReference>
<keyword evidence="5 8" id="KW-0378">Hydrolase</keyword>
<keyword evidence="12" id="KW-1185">Reference proteome</keyword>
<feature type="domain" description="Alpha galactosidase C-terminal" evidence="10">
    <location>
        <begin position="351"/>
        <end position="422"/>
    </location>
</feature>
<dbReference type="InterPro" id="IPR017853">
    <property type="entry name" value="GH"/>
</dbReference>
<dbReference type="PANTHER" id="PTHR11452">
    <property type="entry name" value="ALPHA-GALACTOSIDASE/ALPHA-N-ACETYLGALACTOSAMINIDASE"/>
    <property type="match status" value="1"/>
</dbReference>
<dbReference type="InterPro" id="IPR013780">
    <property type="entry name" value="Glyco_hydro_b"/>
</dbReference>
<evidence type="ECO:0000256" key="3">
    <source>
        <dbReference type="ARBA" id="ARBA00012755"/>
    </source>
</evidence>
<comment type="similarity">
    <text evidence="2 8">Belongs to the glycosyl hydrolase 27 family.</text>
</comment>
<comment type="catalytic activity">
    <reaction evidence="1 8">
        <text>Hydrolysis of terminal, non-reducing alpha-D-galactose residues in alpha-D-galactosides, including galactose oligosaccharides, galactomannans and galactolipids.</text>
        <dbReference type="EC" id="3.2.1.22"/>
    </reaction>
</comment>
<dbReference type="InterPro" id="IPR041233">
    <property type="entry name" value="Melibiase_C"/>
</dbReference>
<dbReference type="Proteomes" id="UP000077266">
    <property type="component" value="Unassembled WGS sequence"/>
</dbReference>
<keyword evidence="6 8" id="KW-1015">Disulfide bond</keyword>
<keyword evidence="4 9" id="KW-0732">Signal</keyword>
<feature type="signal peptide" evidence="9">
    <location>
        <begin position="1"/>
        <end position="16"/>
    </location>
</feature>
<evidence type="ECO:0000256" key="5">
    <source>
        <dbReference type="ARBA" id="ARBA00022801"/>
    </source>
</evidence>
<evidence type="ECO:0000256" key="2">
    <source>
        <dbReference type="ARBA" id="ARBA00009743"/>
    </source>
</evidence>
<evidence type="ECO:0000313" key="11">
    <source>
        <dbReference type="EMBL" id="KZV90062.1"/>
    </source>
</evidence>
<dbReference type="FunFam" id="3.20.20.70:FF:000202">
    <property type="entry name" value="Alpha-galactosidase"/>
    <property type="match status" value="1"/>
</dbReference>
<proteinExistence type="inferred from homology"/>
<dbReference type="InParanoid" id="A0A165G6S1"/>
<dbReference type="FunCoup" id="A0A165G6S1">
    <property type="interactions" value="181"/>
</dbReference>
<dbReference type="GO" id="GO:0005995">
    <property type="term" value="P:melibiose catabolic process"/>
    <property type="evidence" value="ECO:0007669"/>
    <property type="project" value="UniProtKB-ARBA"/>
</dbReference>
<dbReference type="InterPro" id="IPR002241">
    <property type="entry name" value="Glyco_hydro_27"/>
</dbReference>
<gene>
    <name evidence="11" type="ORF">EXIGLDRAFT_677513</name>
</gene>
<organism evidence="11 12">
    <name type="scientific">Exidia glandulosa HHB12029</name>
    <dbReference type="NCBI Taxonomy" id="1314781"/>
    <lineage>
        <taxon>Eukaryota</taxon>
        <taxon>Fungi</taxon>
        <taxon>Dikarya</taxon>
        <taxon>Basidiomycota</taxon>
        <taxon>Agaricomycotina</taxon>
        <taxon>Agaricomycetes</taxon>
        <taxon>Auriculariales</taxon>
        <taxon>Exidiaceae</taxon>
        <taxon>Exidia</taxon>
    </lineage>
</organism>
<dbReference type="Gene3D" id="2.60.40.1180">
    <property type="entry name" value="Golgi alpha-mannosidase II"/>
    <property type="match status" value="1"/>
</dbReference>
<dbReference type="SUPFAM" id="SSF51011">
    <property type="entry name" value="Glycosyl hydrolase domain"/>
    <property type="match status" value="1"/>
</dbReference>
<evidence type="ECO:0000256" key="7">
    <source>
        <dbReference type="ARBA" id="ARBA00023295"/>
    </source>
</evidence>
<dbReference type="PANTHER" id="PTHR11452:SF75">
    <property type="entry name" value="ALPHA-GALACTOSIDASE MEL1"/>
    <property type="match status" value="1"/>
</dbReference>
<dbReference type="Pfam" id="PF16499">
    <property type="entry name" value="Melibiase_2"/>
    <property type="match status" value="1"/>
</dbReference>
<accession>A0A165G6S1</accession>
<dbReference type="GO" id="GO:0004557">
    <property type="term" value="F:alpha-galactosidase activity"/>
    <property type="evidence" value="ECO:0007669"/>
    <property type="project" value="UniProtKB-EC"/>
</dbReference>
<evidence type="ECO:0000256" key="8">
    <source>
        <dbReference type="RuleBase" id="RU361168"/>
    </source>
</evidence>
<evidence type="ECO:0000256" key="9">
    <source>
        <dbReference type="SAM" id="SignalP"/>
    </source>
</evidence>
<dbReference type="OrthoDB" id="5795902at2759"/>
<sequence length="456" mass="51207">MLPFLTVVALASVAQAADNGLALSPPMGWNTYNHFGCSPTEDIVLQSAQALVSTGLKDLGYNYVLIDDCWHSPAGREPGTNAPREDKEKFPHGLKWLADQIHALDLKFGIYSDAGTRTCGNQFGSLGFEEIDAKTYAGWGVDYLKYDNCNNEGQSGTPQISYDRFAKMSTALNATGRPIVYAMCNWGEDQPWNWAGTIAHLWRISGDIMDEFSRFDPRCPCQDMLDCKLPGYHCAMTRIIDFAALLVSKIGSGRWNDMDMLEVGQGGMTKEEYITHFSMWAILKSPLILGHDVRNTDDETREIITNDAVIALNQDSWSSQPIRMWNRPVQGDASDGTVSLWNLVLSTWPTSAIAVLNTSDRPQTVTLDFAEIWPDNAYLRSLTYSFEDLWQKDDTGKWGKSIGTFTKTARIRVEAHQTKVFRTVPINANTVKRSNGETWNVAHERVKVLRELQRRK</sequence>
<dbReference type="EMBL" id="KV426057">
    <property type="protein sequence ID" value="KZV90062.1"/>
    <property type="molecule type" value="Genomic_DNA"/>
</dbReference>
<dbReference type="SUPFAM" id="SSF51445">
    <property type="entry name" value="(Trans)glycosidases"/>
    <property type="match status" value="1"/>
</dbReference>
<dbReference type="InterPro" id="IPR013785">
    <property type="entry name" value="Aldolase_TIM"/>
</dbReference>
<feature type="chain" id="PRO_5007858055" description="Alpha-galactosidase" evidence="9">
    <location>
        <begin position="17"/>
        <end position="456"/>
    </location>
</feature>
<dbReference type="AlphaFoldDB" id="A0A165G6S1"/>
<evidence type="ECO:0000259" key="10">
    <source>
        <dbReference type="Pfam" id="PF17801"/>
    </source>
</evidence>
<evidence type="ECO:0000256" key="4">
    <source>
        <dbReference type="ARBA" id="ARBA00022729"/>
    </source>
</evidence>
<dbReference type="Gene3D" id="3.20.20.70">
    <property type="entry name" value="Aldolase class I"/>
    <property type="match status" value="1"/>
</dbReference>
<protein>
    <recommendedName>
        <fullName evidence="3 8">Alpha-galactosidase</fullName>
        <ecNumber evidence="3 8">3.2.1.22</ecNumber>
    </recommendedName>
    <alternativeName>
        <fullName evidence="8">Melibiase</fullName>
    </alternativeName>
</protein>
<dbReference type="EC" id="3.2.1.22" evidence="3 8"/>